<keyword evidence="3" id="KW-1185">Reference proteome</keyword>
<dbReference type="GO" id="GO:0016020">
    <property type="term" value="C:membrane"/>
    <property type="evidence" value="ECO:0007669"/>
    <property type="project" value="TreeGrafter"/>
</dbReference>
<dbReference type="InterPro" id="IPR050266">
    <property type="entry name" value="AB_hydrolase_sf"/>
</dbReference>
<dbReference type="PANTHER" id="PTHR43798">
    <property type="entry name" value="MONOACYLGLYCEROL LIPASE"/>
    <property type="match status" value="1"/>
</dbReference>
<dbReference type="PANTHER" id="PTHR43798:SF33">
    <property type="entry name" value="HYDROLASE, PUTATIVE (AFU_ORTHOLOGUE AFUA_2G14860)-RELATED"/>
    <property type="match status" value="1"/>
</dbReference>
<dbReference type="GO" id="GO:0047372">
    <property type="term" value="F:monoacylglycerol lipase activity"/>
    <property type="evidence" value="ECO:0007669"/>
    <property type="project" value="TreeGrafter"/>
</dbReference>
<dbReference type="PRINTS" id="PR00111">
    <property type="entry name" value="ABHYDROLASE"/>
</dbReference>
<feature type="domain" description="AB hydrolase-1" evidence="1">
    <location>
        <begin position="53"/>
        <end position="259"/>
    </location>
</feature>
<reference evidence="2" key="1">
    <citation type="journal article" date="2014" name="Int. J. Syst. Evol. Microbiol.">
        <title>Complete genome sequence of Corynebacterium casei LMG S-19264T (=DSM 44701T), isolated from a smear-ripened cheese.</title>
        <authorList>
            <consortium name="US DOE Joint Genome Institute (JGI-PGF)"/>
            <person name="Walter F."/>
            <person name="Albersmeier A."/>
            <person name="Kalinowski J."/>
            <person name="Ruckert C."/>
        </authorList>
    </citation>
    <scope>NUCLEOTIDE SEQUENCE</scope>
    <source>
        <strain evidence="2">KCTC 22169</strain>
    </source>
</reference>
<dbReference type="RefSeq" id="WP_189606831.1">
    <property type="nucleotide sequence ID" value="NZ_BMXR01000001.1"/>
</dbReference>
<dbReference type="Pfam" id="PF12697">
    <property type="entry name" value="Abhydrolase_6"/>
    <property type="match status" value="1"/>
</dbReference>
<name>A0A918K0D4_9GAMM</name>
<evidence type="ECO:0000313" key="2">
    <source>
        <dbReference type="EMBL" id="GGX40644.1"/>
    </source>
</evidence>
<dbReference type="Gene3D" id="3.40.50.1820">
    <property type="entry name" value="alpha/beta hydrolase"/>
    <property type="match status" value="1"/>
</dbReference>
<dbReference type="EMBL" id="BMXR01000001">
    <property type="protein sequence ID" value="GGX40644.1"/>
    <property type="molecule type" value="Genomic_DNA"/>
</dbReference>
<gene>
    <name evidence="2" type="ORF">GCM10007392_04260</name>
</gene>
<dbReference type="SUPFAM" id="SSF53474">
    <property type="entry name" value="alpha/beta-Hydrolases"/>
    <property type="match status" value="1"/>
</dbReference>
<comment type="caution">
    <text evidence="2">The sequence shown here is derived from an EMBL/GenBank/DDBJ whole genome shotgun (WGS) entry which is preliminary data.</text>
</comment>
<organism evidence="2 3">
    <name type="scientific">Saccharospirillum salsuginis</name>
    <dbReference type="NCBI Taxonomy" id="418750"/>
    <lineage>
        <taxon>Bacteria</taxon>
        <taxon>Pseudomonadati</taxon>
        <taxon>Pseudomonadota</taxon>
        <taxon>Gammaproteobacteria</taxon>
        <taxon>Oceanospirillales</taxon>
        <taxon>Saccharospirillaceae</taxon>
        <taxon>Saccharospirillum</taxon>
    </lineage>
</organism>
<evidence type="ECO:0000259" key="1">
    <source>
        <dbReference type="Pfam" id="PF12697"/>
    </source>
</evidence>
<dbReference type="InterPro" id="IPR029058">
    <property type="entry name" value="AB_hydrolase_fold"/>
</dbReference>
<reference evidence="2" key="2">
    <citation type="submission" date="2020-09" db="EMBL/GenBank/DDBJ databases">
        <authorList>
            <person name="Sun Q."/>
            <person name="Kim S."/>
        </authorList>
    </citation>
    <scope>NUCLEOTIDE SEQUENCE</scope>
    <source>
        <strain evidence="2">KCTC 22169</strain>
    </source>
</reference>
<proteinExistence type="predicted"/>
<dbReference type="AlphaFoldDB" id="A0A918K0D4"/>
<dbReference type="Proteomes" id="UP000626148">
    <property type="component" value="Unassembled WGS sequence"/>
</dbReference>
<accession>A0A918K0D4</accession>
<evidence type="ECO:0000313" key="3">
    <source>
        <dbReference type="Proteomes" id="UP000626148"/>
    </source>
</evidence>
<sequence>MIDNVRTIVAGTGLEARYLTLGDRQAGTLPLVYLGGAFQTCMNVERTLRQIYAERQVIIIEMPGFGETPVVDRSVDCKTISDSVGLVVDHLDIGRFDLIGCSYGGIFALEVARRRSEQVRRIILAGTSPFPQPTERGLRLSLNLLDHGHHEPFAELFAQLAISLPHPTKRELLRKRLLTSLVGQPEEVYHRFRENTHRLFLMKTVPAFTGHPTLLLDGESDTFTDPVWMKQQAALHDNVSVELLPGCDHFFHIEDKVATARSVNEYLDQAWIQEERRLA</sequence>
<dbReference type="GO" id="GO:0046464">
    <property type="term" value="P:acylglycerol catabolic process"/>
    <property type="evidence" value="ECO:0007669"/>
    <property type="project" value="TreeGrafter"/>
</dbReference>
<dbReference type="InterPro" id="IPR000073">
    <property type="entry name" value="AB_hydrolase_1"/>
</dbReference>
<protein>
    <recommendedName>
        <fullName evidence="1">AB hydrolase-1 domain-containing protein</fullName>
    </recommendedName>
</protein>